<sequence>MNKSEQIAKYIYKIEDVKRKKNKNISSLTEHTRLYTLLFMLDASGEIEIDGLITPLHSQQVLVLPPGTSVKHQAPRNSRIDYYDIQFHALHQDEQGCFVPADVHFPKEISISNYHFLLGKLTEMENFLNNGDPWDAMKGNLIFQEILMVLFKDALHKEHTDRNQMVNKAIDYMEQNYPYSIHRDKLATMAGVSPDYFTRVFKKTTGKSPVEYLNEIRIKHAKQLLLSTNDSMRSIAQNVGFSDEFYFSRKFKNMSGKSPMLYIKSMKQTERIASLKPLLTGHLLALGIEPYAAVINRAYPMTEGLNNTINIGELAPNLEKLMSVKPALILTTQYRDFDKSSKEKIYDHIAPTVTLPFFEPWRVHLQTIARLVGKEQEAYDWLRRYELKCDQIRDRVHRKVGTDSLLIIGIGKNKLCVYGQRNLGAVLYGDLQISIPQGVEKISHYKEIEPDELQQFEADRIMLTSHKHDGTIDTDESIARRVSILFDSEQWRSLKAVKEGSVYSMYNSRHLYTCYTSLSHNLLLDQVQLLF</sequence>
<keyword evidence="2" id="KW-0238">DNA-binding</keyword>
<dbReference type="GO" id="GO:0003700">
    <property type="term" value="F:DNA-binding transcription factor activity"/>
    <property type="evidence" value="ECO:0007669"/>
    <property type="project" value="InterPro"/>
</dbReference>
<dbReference type="PANTHER" id="PTHR43280:SF28">
    <property type="entry name" value="HTH-TYPE TRANSCRIPTIONAL ACTIVATOR RHAS"/>
    <property type="match status" value="1"/>
</dbReference>
<gene>
    <name evidence="6" type="ORF">SAMN04488542_13141</name>
</gene>
<evidence type="ECO:0000256" key="1">
    <source>
        <dbReference type="ARBA" id="ARBA00023015"/>
    </source>
</evidence>
<evidence type="ECO:0000259" key="5">
    <source>
        <dbReference type="PROSITE" id="PS50983"/>
    </source>
</evidence>
<dbReference type="Gene3D" id="3.40.50.1980">
    <property type="entry name" value="Nitrogenase molybdenum iron protein domain"/>
    <property type="match status" value="2"/>
</dbReference>
<keyword evidence="1" id="KW-0805">Transcription regulation</keyword>
<evidence type="ECO:0000313" key="6">
    <source>
        <dbReference type="EMBL" id="SDG25266.1"/>
    </source>
</evidence>
<dbReference type="Gene3D" id="1.10.10.60">
    <property type="entry name" value="Homeodomain-like"/>
    <property type="match status" value="2"/>
</dbReference>
<reference evidence="6 7" key="1">
    <citation type="submission" date="2016-10" db="EMBL/GenBank/DDBJ databases">
        <authorList>
            <person name="de Groot N.N."/>
        </authorList>
    </citation>
    <scope>NUCLEOTIDE SEQUENCE [LARGE SCALE GENOMIC DNA]</scope>
    <source>
        <strain evidence="6 7">DSM 28129</strain>
    </source>
</reference>
<dbReference type="STRING" id="670482.SAMN04488542_13141"/>
<dbReference type="Pfam" id="PF01497">
    <property type="entry name" value="Peripla_BP_2"/>
    <property type="match status" value="1"/>
</dbReference>
<name>A0A1G7SQ78_9BACL</name>
<dbReference type="SUPFAM" id="SSF46689">
    <property type="entry name" value="Homeodomain-like"/>
    <property type="match status" value="2"/>
</dbReference>
<evidence type="ECO:0000256" key="2">
    <source>
        <dbReference type="ARBA" id="ARBA00023125"/>
    </source>
</evidence>
<dbReference type="GO" id="GO:0043565">
    <property type="term" value="F:sequence-specific DNA binding"/>
    <property type="evidence" value="ECO:0007669"/>
    <property type="project" value="InterPro"/>
</dbReference>
<dbReference type="PROSITE" id="PS01124">
    <property type="entry name" value="HTH_ARAC_FAMILY_2"/>
    <property type="match status" value="1"/>
</dbReference>
<keyword evidence="3" id="KW-0804">Transcription</keyword>
<dbReference type="InterPro" id="IPR018062">
    <property type="entry name" value="HTH_AraC-typ_CS"/>
</dbReference>
<dbReference type="InterPro" id="IPR009057">
    <property type="entry name" value="Homeodomain-like_sf"/>
</dbReference>
<dbReference type="InterPro" id="IPR002491">
    <property type="entry name" value="ABC_transptr_periplasmic_BD"/>
</dbReference>
<dbReference type="InterPro" id="IPR018060">
    <property type="entry name" value="HTH_AraC"/>
</dbReference>
<dbReference type="Proteomes" id="UP000198972">
    <property type="component" value="Unassembled WGS sequence"/>
</dbReference>
<evidence type="ECO:0000259" key="4">
    <source>
        <dbReference type="PROSITE" id="PS01124"/>
    </source>
</evidence>
<evidence type="ECO:0000313" key="7">
    <source>
        <dbReference type="Proteomes" id="UP000198972"/>
    </source>
</evidence>
<dbReference type="PROSITE" id="PS00041">
    <property type="entry name" value="HTH_ARAC_FAMILY_1"/>
    <property type="match status" value="1"/>
</dbReference>
<dbReference type="PROSITE" id="PS50983">
    <property type="entry name" value="FE_B12_PBP"/>
    <property type="match status" value="1"/>
</dbReference>
<dbReference type="AlphaFoldDB" id="A0A1G7SQ78"/>
<keyword evidence="7" id="KW-1185">Reference proteome</keyword>
<protein>
    <submittedName>
        <fullName evidence="6">ABC-type Fe3+-hydroxamate transport system, substrate-binding protein</fullName>
    </submittedName>
</protein>
<dbReference type="Pfam" id="PF12833">
    <property type="entry name" value="HTH_18"/>
    <property type="match status" value="1"/>
</dbReference>
<dbReference type="SUPFAM" id="SSF51215">
    <property type="entry name" value="Regulatory protein AraC"/>
    <property type="match status" value="1"/>
</dbReference>
<dbReference type="SMART" id="SM00342">
    <property type="entry name" value="HTH_ARAC"/>
    <property type="match status" value="1"/>
</dbReference>
<organism evidence="6 7">
    <name type="scientific">Fontibacillus panacisegetis</name>
    <dbReference type="NCBI Taxonomy" id="670482"/>
    <lineage>
        <taxon>Bacteria</taxon>
        <taxon>Bacillati</taxon>
        <taxon>Bacillota</taxon>
        <taxon>Bacilli</taxon>
        <taxon>Bacillales</taxon>
        <taxon>Paenibacillaceae</taxon>
        <taxon>Fontibacillus</taxon>
    </lineage>
</organism>
<dbReference type="SUPFAM" id="SSF53807">
    <property type="entry name" value="Helical backbone' metal receptor"/>
    <property type="match status" value="1"/>
</dbReference>
<feature type="domain" description="Fe/B12 periplasmic-binding" evidence="5">
    <location>
        <begin position="271"/>
        <end position="531"/>
    </location>
</feature>
<proteinExistence type="predicted"/>
<dbReference type="InterPro" id="IPR037923">
    <property type="entry name" value="HTH-like"/>
</dbReference>
<dbReference type="PANTHER" id="PTHR43280">
    <property type="entry name" value="ARAC-FAMILY TRANSCRIPTIONAL REGULATOR"/>
    <property type="match status" value="1"/>
</dbReference>
<feature type="domain" description="HTH araC/xylS-type" evidence="4">
    <location>
        <begin position="167"/>
        <end position="265"/>
    </location>
</feature>
<evidence type="ECO:0000256" key="3">
    <source>
        <dbReference type="ARBA" id="ARBA00023163"/>
    </source>
</evidence>
<accession>A0A1G7SQ78</accession>
<dbReference type="EMBL" id="FNBG01000031">
    <property type="protein sequence ID" value="SDG25266.1"/>
    <property type="molecule type" value="Genomic_DNA"/>
</dbReference>
<dbReference type="RefSeq" id="WP_245742602.1">
    <property type="nucleotide sequence ID" value="NZ_FNBG01000031.1"/>
</dbReference>